<accession>A0A9Q3HQN8</accession>
<name>A0A9Q3HQN8_9BASI</name>
<evidence type="ECO:0000313" key="2">
    <source>
        <dbReference type="Proteomes" id="UP000765509"/>
    </source>
</evidence>
<protein>
    <submittedName>
        <fullName evidence="1">Uncharacterized protein</fullName>
    </submittedName>
</protein>
<organism evidence="1 2">
    <name type="scientific">Austropuccinia psidii MF-1</name>
    <dbReference type="NCBI Taxonomy" id="1389203"/>
    <lineage>
        <taxon>Eukaryota</taxon>
        <taxon>Fungi</taxon>
        <taxon>Dikarya</taxon>
        <taxon>Basidiomycota</taxon>
        <taxon>Pucciniomycotina</taxon>
        <taxon>Pucciniomycetes</taxon>
        <taxon>Pucciniales</taxon>
        <taxon>Sphaerophragmiaceae</taxon>
        <taxon>Austropuccinia</taxon>
    </lineage>
</organism>
<dbReference type="AlphaFoldDB" id="A0A9Q3HQN8"/>
<keyword evidence="2" id="KW-1185">Reference proteome</keyword>
<dbReference type="EMBL" id="AVOT02023033">
    <property type="protein sequence ID" value="MBW0512862.1"/>
    <property type="molecule type" value="Genomic_DNA"/>
</dbReference>
<dbReference type="Proteomes" id="UP000765509">
    <property type="component" value="Unassembled WGS sequence"/>
</dbReference>
<sequence>MLTRPHPPPDETPTLPPHRCPHHSLCFHTPGAYHIYSPEVPSPLLTLLHPHLIFSLAYNLYATAGPSSYASDAALTPPYACLILSAAYHLYAGGVPSLHASEAAYHP</sequence>
<comment type="caution">
    <text evidence="1">The sequence shown here is derived from an EMBL/GenBank/DDBJ whole genome shotgun (WGS) entry which is preliminary data.</text>
</comment>
<proteinExistence type="predicted"/>
<reference evidence="1" key="1">
    <citation type="submission" date="2021-03" db="EMBL/GenBank/DDBJ databases">
        <title>Draft genome sequence of rust myrtle Austropuccinia psidii MF-1, a brazilian biotype.</title>
        <authorList>
            <person name="Quecine M.C."/>
            <person name="Pachon D.M.R."/>
            <person name="Bonatelli M.L."/>
            <person name="Correr F.H."/>
            <person name="Franceschini L.M."/>
            <person name="Leite T.F."/>
            <person name="Margarido G.R.A."/>
            <person name="Almeida C.A."/>
            <person name="Ferrarezi J.A."/>
            <person name="Labate C.A."/>
        </authorList>
    </citation>
    <scope>NUCLEOTIDE SEQUENCE</scope>
    <source>
        <strain evidence="1">MF-1</strain>
    </source>
</reference>
<gene>
    <name evidence="1" type="ORF">O181_052577</name>
</gene>
<evidence type="ECO:0000313" key="1">
    <source>
        <dbReference type="EMBL" id="MBW0512862.1"/>
    </source>
</evidence>